<keyword evidence="11" id="KW-1185">Reference proteome</keyword>
<evidence type="ECO:0000256" key="2">
    <source>
        <dbReference type="ARBA" id="ARBA00022676"/>
    </source>
</evidence>
<comment type="catalytic activity">
    <reaction evidence="6 7">
        <text>1D-myo-inositol 3-phosphate + UDP-N-acetyl-alpha-D-glucosamine = 1D-myo-inositol 2-acetamido-2-deoxy-alpha-D-glucopyranoside 3-phosphate + UDP + H(+)</text>
        <dbReference type="Rhea" id="RHEA:26188"/>
        <dbReference type="ChEBI" id="CHEBI:15378"/>
        <dbReference type="ChEBI" id="CHEBI:57705"/>
        <dbReference type="ChEBI" id="CHEBI:58223"/>
        <dbReference type="ChEBI" id="CHEBI:58401"/>
        <dbReference type="ChEBI" id="CHEBI:58892"/>
        <dbReference type="EC" id="2.4.1.250"/>
    </reaction>
</comment>
<evidence type="ECO:0000259" key="9">
    <source>
        <dbReference type="Pfam" id="PF13579"/>
    </source>
</evidence>
<evidence type="ECO:0000259" key="8">
    <source>
        <dbReference type="Pfam" id="PF00534"/>
    </source>
</evidence>
<feature type="binding site" evidence="7">
    <location>
        <begin position="21"/>
        <end position="26"/>
    </location>
    <ligand>
        <name>1D-myo-inositol 3-phosphate</name>
        <dbReference type="ChEBI" id="CHEBI:58401"/>
    </ligand>
</feature>
<dbReference type="InterPro" id="IPR028098">
    <property type="entry name" value="Glyco_trans_4-like_N"/>
</dbReference>
<comment type="subunit">
    <text evidence="7">Homodimer.</text>
</comment>
<name>A0ABP3DB23_9PSEU</name>
<protein>
    <recommendedName>
        <fullName evidence="7">D-inositol-3-phosphate glycosyltransferase</fullName>
        <ecNumber evidence="7">2.4.1.250</ecNumber>
    </recommendedName>
    <alternativeName>
        <fullName evidence="7">N-acetylglucosamine-inositol-phosphate N-acetylglucosaminyltransferase</fullName>
        <shortName evidence="7">GlcNAc-Ins-P N-acetylglucosaminyltransferase</shortName>
    </alternativeName>
</protein>
<feature type="binding site" evidence="7">
    <location>
        <position position="235"/>
    </location>
    <ligand>
        <name>UDP-N-acetyl-alpha-D-glucosamine</name>
        <dbReference type="ChEBI" id="CHEBI:57705"/>
    </ligand>
</feature>
<feature type="binding site" evidence="7">
    <location>
        <position position="326"/>
    </location>
    <ligand>
        <name>UDP-N-acetyl-alpha-D-glucosamine</name>
        <dbReference type="ChEBI" id="CHEBI:57705"/>
    </ligand>
</feature>
<proteinExistence type="inferred from homology"/>
<organism evidence="10 11">
    <name type="scientific">Saccharothrix mutabilis subsp. mutabilis</name>
    <dbReference type="NCBI Taxonomy" id="66855"/>
    <lineage>
        <taxon>Bacteria</taxon>
        <taxon>Bacillati</taxon>
        <taxon>Actinomycetota</taxon>
        <taxon>Actinomycetes</taxon>
        <taxon>Pseudonocardiales</taxon>
        <taxon>Pseudonocardiaceae</taxon>
        <taxon>Saccharothrix</taxon>
    </lineage>
</organism>
<keyword evidence="4 7" id="KW-0479">Metal-binding</keyword>
<comment type="function">
    <text evidence="7">Catalyzes the transfer of a N-acetyl-glucosamine moiety to 1D-myo-inositol 3-phosphate to produce 1D-myo-inositol 2-acetamido-2-deoxy-glucopyranoside 3-phosphate in the mycothiol biosynthesis pathway.</text>
</comment>
<dbReference type="EMBL" id="BAAABU010000004">
    <property type="protein sequence ID" value="GAA0227851.1"/>
    <property type="molecule type" value="Genomic_DNA"/>
</dbReference>
<evidence type="ECO:0000313" key="10">
    <source>
        <dbReference type="EMBL" id="GAA0227851.1"/>
    </source>
</evidence>
<feature type="binding site" evidence="7">
    <location>
        <position position="296"/>
    </location>
    <ligand>
        <name>UDP-N-acetyl-alpha-D-glucosamine</name>
        <dbReference type="ChEBI" id="CHEBI:57705"/>
    </ligand>
</feature>
<feature type="domain" description="Glycosyl transferase family 1" evidence="8">
    <location>
        <begin position="208"/>
        <end position="384"/>
    </location>
</feature>
<evidence type="ECO:0000256" key="1">
    <source>
        <dbReference type="ARBA" id="ARBA00008449"/>
    </source>
</evidence>
<dbReference type="Pfam" id="PF13579">
    <property type="entry name" value="Glyco_trans_4_4"/>
    <property type="match status" value="1"/>
</dbReference>
<sequence>MKRVAVLSVHTSPLEQPGTGDAGGMNVYIVQTAVRMARRGVEVEIFTRATSSDLPPVAELAPGVTVRHVVAGPFEGLGKEELPGQLCAFTAGVLRAEARQDPGHYDVVHSHYWLSGQVGWLARERWGVPLVHTAHTLAKVKNANLASHDTPEPRMRVIGEEQVVAEADLLVANTDVEAGELIKLYDADSAKVAVVPPGVDLDRFTPGDREAARAALGLRPDAVVLAFVGRIQPLKAPDVLLKAAADLLARAPGVRDRLVVLVVGGPSGSGMKTPEDLKLLAGELGISDVVRFLPPQGGAALARVYRAADVVAVPSHNESFGLVALEAQACGTPVVAAAVGGLPVAVRDGVSGLLVAGHEPAAWGRALAQVVLHPAFREELASNAVGHARRFSWDRTTDSLLAGYAQARDVFREEVFA</sequence>
<feature type="binding site" evidence="7">
    <location>
        <position position="112"/>
    </location>
    <ligand>
        <name>1D-myo-inositol 3-phosphate</name>
        <dbReference type="ChEBI" id="CHEBI:58401"/>
    </ligand>
</feature>
<dbReference type="Pfam" id="PF00534">
    <property type="entry name" value="Glycos_transf_1"/>
    <property type="match status" value="1"/>
</dbReference>
<dbReference type="RefSeq" id="WP_343934161.1">
    <property type="nucleotide sequence ID" value="NZ_BAAABU010000004.1"/>
</dbReference>
<keyword evidence="2 7" id="KW-0328">Glycosyltransferase</keyword>
<dbReference type="PANTHER" id="PTHR12526:SF510">
    <property type="entry name" value="D-INOSITOL 3-PHOSPHATE GLYCOSYLTRANSFERASE"/>
    <property type="match status" value="1"/>
</dbReference>
<dbReference type="SUPFAM" id="SSF53756">
    <property type="entry name" value="UDP-Glycosyltransferase/glycogen phosphorylase"/>
    <property type="match status" value="1"/>
</dbReference>
<feature type="binding site" evidence="7">
    <location>
        <position position="306"/>
    </location>
    <ligand>
        <name>Mg(2+)</name>
        <dbReference type="ChEBI" id="CHEBI:18420"/>
    </ligand>
</feature>
<comment type="similarity">
    <text evidence="1 7">Belongs to the glycosyltransferase group 1 family. MshA subfamily.</text>
</comment>
<reference evidence="11" key="1">
    <citation type="journal article" date="2019" name="Int. J. Syst. Evol. Microbiol.">
        <title>The Global Catalogue of Microorganisms (GCM) 10K type strain sequencing project: providing services to taxonomists for standard genome sequencing and annotation.</title>
        <authorList>
            <consortium name="The Broad Institute Genomics Platform"/>
            <consortium name="The Broad Institute Genome Sequencing Center for Infectious Disease"/>
            <person name="Wu L."/>
            <person name="Ma J."/>
        </authorList>
    </citation>
    <scope>NUCLEOTIDE SEQUENCE [LARGE SCALE GENOMIC DNA]</scope>
    <source>
        <strain evidence="11">JCM 3380</strain>
    </source>
</reference>
<feature type="binding site" evidence="7">
    <location>
        <position position="318"/>
    </location>
    <ligand>
        <name>UDP-N-acetyl-alpha-D-glucosamine</name>
        <dbReference type="ChEBI" id="CHEBI:57705"/>
    </ligand>
</feature>
<feature type="binding site" evidence="7">
    <location>
        <position position="332"/>
    </location>
    <ligand>
        <name>Mg(2+)</name>
        <dbReference type="ChEBI" id="CHEBI:18420"/>
    </ligand>
</feature>
<dbReference type="Gene3D" id="3.40.50.2000">
    <property type="entry name" value="Glycogen Phosphorylase B"/>
    <property type="match status" value="2"/>
</dbReference>
<evidence type="ECO:0000256" key="4">
    <source>
        <dbReference type="ARBA" id="ARBA00022723"/>
    </source>
</evidence>
<dbReference type="EC" id="2.4.1.250" evidence="7"/>
<comment type="caution">
    <text evidence="10">The sequence shown here is derived from an EMBL/GenBank/DDBJ whole genome shotgun (WGS) entry which is preliminary data.</text>
</comment>
<keyword evidence="3 7" id="KW-0808">Transferase</keyword>
<accession>A0ABP3DB23</accession>
<feature type="binding site" evidence="7">
    <location>
        <position position="79"/>
    </location>
    <ligand>
        <name>1D-myo-inositol 3-phosphate</name>
        <dbReference type="ChEBI" id="CHEBI:58401"/>
    </ligand>
</feature>
<feature type="binding site" evidence="7">
    <location>
        <position position="10"/>
    </location>
    <ligand>
        <name>1D-myo-inositol 3-phosphate</name>
        <dbReference type="ChEBI" id="CHEBI:58401"/>
    </ligand>
</feature>
<feature type="binding site" evidence="7">
    <location>
        <position position="136"/>
    </location>
    <ligand>
        <name>1D-myo-inositol 3-phosphate</name>
        <dbReference type="ChEBI" id="CHEBI:58401"/>
    </ligand>
</feature>
<feature type="binding site" evidence="7">
    <location>
        <position position="24"/>
    </location>
    <ligand>
        <name>UDP-N-acetyl-alpha-D-glucosamine</name>
        <dbReference type="ChEBI" id="CHEBI:57705"/>
    </ligand>
</feature>
<feature type="binding site" evidence="7">
    <location>
        <position position="308"/>
    </location>
    <ligand>
        <name>Mg(2+)</name>
        <dbReference type="ChEBI" id="CHEBI:18420"/>
    </ligand>
</feature>
<dbReference type="InterPro" id="IPR017814">
    <property type="entry name" value="Mycothiol_biosynthesis_MshA"/>
</dbReference>
<feature type="binding site" evidence="7">
    <location>
        <position position="156"/>
    </location>
    <ligand>
        <name>1D-myo-inositol 3-phosphate</name>
        <dbReference type="ChEBI" id="CHEBI:58401"/>
    </ligand>
</feature>
<dbReference type="Proteomes" id="UP001500416">
    <property type="component" value="Unassembled WGS sequence"/>
</dbReference>
<feature type="binding site" evidence="7">
    <location>
        <begin position="16"/>
        <end position="17"/>
    </location>
    <ligand>
        <name>UDP-N-acetyl-alpha-D-glucosamine</name>
        <dbReference type="ChEBI" id="CHEBI:57705"/>
    </ligand>
</feature>
<dbReference type="InterPro" id="IPR001296">
    <property type="entry name" value="Glyco_trans_1"/>
</dbReference>
<dbReference type="PANTHER" id="PTHR12526">
    <property type="entry name" value="GLYCOSYLTRANSFERASE"/>
    <property type="match status" value="1"/>
</dbReference>
<feature type="domain" description="Glycosyltransferase subfamily 4-like N-terminal" evidence="9">
    <location>
        <begin position="23"/>
        <end position="198"/>
    </location>
</feature>
<feature type="binding site" evidence="7">
    <location>
        <position position="305"/>
    </location>
    <ligand>
        <name>Mg(2+)</name>
        <dbReference type="ChEBI" id="CHEBI:18420"/>
    </ligand>
</feature>
<evidence type="ECO:0000256" key="7">
    <source>
        <dbReference type="HAMAP-Rule" id="MF_01695"/>
    </source>
</evidence>
<evidence type="ECO:0000313" key="11">
    <source>
        <dbReference type="Proteomes" id="UP001500416"/>
    </source>
</evidence>
<keyword evidence="5 7" id="KW-0460">Magnesium</keyword>
<evidence type="ECO:0000256" key="5">
    <source>
        <dbReference type="ARBA" id="ARBA00022842"/>
    </source>
</evidence>
<evidence type="ECO:0000256" key="6">
    <source>
        <dbReference type="ARBA" id="ARBA00048131"/>
    </source>
</evidence>
<feature type="binding site" evidence="7">
    <location>
        <position position="230"/>
    </location>
    <ligand>
        <name>UDP-N-acetyl-alpha-D-glucosamine</name>
        <dbReference type="ChEBI" id="CHEBI:57705"/>
    </ligand>
</feature>
<evidence type="ECO:0000256" key="3">
    <source>
        <dbReference type="ARBA" id="ARBA00022679"/>
    </source>
</evidence>
<dbReference type="NCBIfam" id="TIGR03449">
    <property type="entry name" value="mycothiol_MshA"/>
    <property type="match status" value="1"/>
</dbReference>
<gene>
    <name evidence="7 10" type="primary">mshA</name>
    <name evidence="10" type="ORF">GCM10010492_27790</name>
</gene>
<dbReference type="HAMAP" id="MF_01695">
    <property type="entry name" value="MshA"/>
    <property type="match status" value="1"/>
</dbReference>